<dbReference type="PANTHER" id="PTHR11003">
    <property type="entry name" value="POTASSIUM CHANNEL, SUBFAMILY K"/>
    <property type="match status" value="1"/>
</dbReference>
<sequence>MPAARQRSRIARYRYYCRVLVTFLFSHIGLCLIVAVYSSGGAALFQFLEYEHESEVRRQVQIARENYTEQLWNITLDLEVLRKENWTDKASVVLDSYEEYLYNVTTEQGFNGKEVSKWDFMGALIYSIIVITTIGYGDRVPLTFYGKLVTVLYAIAGIPLMLLFLSNIGDVMANSFKFIYWKCSGKRKEKKPRRRRRRTTRRGVQRTKTIRRRPVAGAEEIPMDVFRYTDHYEANKVPIIANTYALQDETVEAAPNRFTFPEELTCQSVSRQRGAENDRESESEYSLEESEEEETSYKEVNVPISMCFTLVIGYIGIGAKLFRDLEDWSWNESIYFCFVTLTTIGFGDYVPGEKITSQQQTLTLAILALYLVIGMALLAMSLNLVRDAVANKVRDIGKNIGIISDNDDSDSL</sequence>
<feature type="transmembrane region" description="Helical" evidence="10">
    <location>
        <begin position="334"/>
        <end position="350"/>
    </location>
</feature>
<keyword evidence="7 8" id="KW-0407">Ion channel</keyword>
<dbReference type="Pfam" id="PF07885">
    <property type="entry name" value="Ion_trans_2"/>
    <property type="match status" value="2"/>
</dbReference>
<evidence type="ECO:0000256" key="4">
    <source>
        <dbReference type="ARBA" id="ARBA00022989"/>
    </source>
</evidence>
<keyword evidence="13" id="KW-1185">Reference proteome</keyword>
<dbReference type="EMBL" id="NCKU01002500">
    <property type="protein sequence ID" value="RWS09448.1"/>
    <property type="molecule type" value="Genomic_DNA"/>
</dbReference>
<evidence type="ECO:0000256" key="2">
    <source>
        <dbReference type="ARBA" id="ARBA00022448"/>
    </source>
</evidence>
<feature type="transmembrane region" description="Helical" evidence="10">
    <location>
        <begin position="120"/>
        <end position="137"/>
    </location>
</feature>
<evidence type="ECO:0000259" key="11">
    <source>
        <dbReference type="Pfam" id="PF07885"/>
    </source>
</evidence>
<accession>A0A3S3P0G2</accession>
<comment type="caution">
    <text evidence="12">The sequence shown here is derived from an EMBL/GenBank/DDBJ whole genome shotgun (WGS) entry which is preliminary data.</text>
</comment>
<dbReference type="Proteomes" id="UP000285301">
    <property type="component" value="Unassembled WGS sequence"/>
</dbReference>
<keyword evidence="2 8" id="KW-0813">Transport</keyword>
<dbReference type="InterPro" id="IPR013099">
    <property type="entry name" value="K_chnl_dom"/>
</dbReference>
<evidence type="ECO:0000256" key="7">
    <source>
        <dbReference type="ARBA" id="ARBA00023303"/>
    </source>
</evidence>
<dbReference type="PRINTS" id="PR01333">
    <property type="entry name" value="2POREKCHANEL"/>
</dbReference>
<keyword evidence="4 10" id="KW-1133">Transmembrane helix</keyword>
<dbReference type="STRING" id="1965070.A0A3S3P0G2"/>
<feature type="transmembrane region" description="Helical" evidence="10">
    <location>
        <begin position="302"/>
        <end position="322"/>
    </location>
</feature>
<dbReference type="GO" id="GO:0015271">
    <property type="term" value="F:outward rectifier potassium channel activity"/>
    <property type="evidence" value="ECO:0007669"/>
    <property type="project" value="TreeGrafter"/>
</dbReference>
<feature type="domain" description="Potassium channel" evidence="11">
    <location>
        <begin position="313"/>
        <end position="389"/>
    </location>
</feature>
<comment type="similarity">
    <text evidence="8">Belongs to the two pore domain potassium channel (TC 1.A.1.8) family.</text>
</comment>
<feature type="compositionally biased region" description="Basic and acidic residues" evidence="9">
    <location>
        <begin position="273"/>
        <end position="282"/>
    </location>
</feature>
<feature type="domain" description="Potassium channel" evidence="11">
    <location>
        <begin position="114"/>
        <end position="173"/>
    </location>
</feature>
<name>A0A3S3P0G2_9ACAR</name>
<evidence type="ECO:0000256" key="10">
    <source>
        <dbReference type="SAM" id="Phobius"/>
    </source>
</evidence>
<dbReference type="PANTHER" id="PTHR11003:SF334">
    <property type="entry name" value="FI03418P"/>
    <property type="match status" value="1"/>
</dbReference>
<dbReference type="SUPFAM" id="SSF81324">
    <property type="entry name" value="Voltage-gated potassium channels"/>
    <property type="match status" value="2"/>
</dbReference>
<protein>
    <submittedName>
        <fullName evidence="12">TWiK family of potassium channels protein 18-like protein</fullName>
    </submittedName>
</protein>
<feature type="transmembrane region" description="Helical" evidence="10">
    <location>
        <begin position="362"/>
        <end position="385"/>
    </location>
</feature>
<comment type="subcellular location">
    <subcellularLocation>
        <location evidence="1">Membrane</location>
        <topology evidence="1">Multi-pass membrane protein</topology>
    </subcellularLocation>
</comment>
<dbReference type="GO" id="GO:0005886">
    <property type="term" value="C:plasma membrane"/>
    <property type="evidence" value="ECO:0007669"/>
    <property type="project" value="TreeGrafter"/>
</dbReference>
<feature type="compositionally biased region" description="Acidic residues" evidence="9">
    <location>
        <begin position="283"/>
        <end position="294"/>
    </location>
</feature>
<keyword evidence="6 10" id="KW-0472">Membrane</keyword>
<dbReference type="GO" id="GO:0030322">
    <property type="term" value="P:stabilization of membrane potential"/>
    <property type="evidence" value="ECO:0007669"/>
    <property type="project" value="TreeGrafter"/>
</dbReference>
<gene>
    <name evidence="12" type="ORF">B4U79_01015</name>
</gene>
<evidence type="ECO:0000256" key="9">
    <source>
        <dbReference type="SAM" id="MobiDB-lite"/>
    </source>
</evidence>
<keyword evidence="5 8" id="KW-0406">Ion transport</keyword>
<proteinExistence type="inferred from homology"/>
<feature type="transmembrane region" description="Helical" evidence="10">
    <location>
        <begin position="144"/>
        <end position="165"/>
    </location>
</feature>
<reference evidence="12 13" key="1">
    <citation type="journal article" date="2018" name="Gigascience">
        <title>Genomes of trombidid mites reveal novel predicted allergens and laterally-transferred genes associated with secondary metabolism.</title>
        <authorList>
            <person name="Dong X."/>
            <person name="Chaisiri K."/>
            <person name="Xia D."/>
            <person name="Armstrong S.D."/>
            <person name="Fang Y."/>
            <person name="Donnelly M.J."/>
            <person name="Kadowaki T."/>
            <person name="McGarry J.W."/>
            <person name="Darby A.C."/>
            <person name="Makepeace B.L."/>
        </authorList>
    </citation>
    <scope>NUCLEOTIDE SEQUENCE [LARGE SCALE GENOMIC DNA]</scope>
    <source>
        <strain evidence="12">UoL-WK</strain>
    </source>
</reference>
<dbReference type="Gene3D" id="1.10.287.70">
    <property type="match status" value="1"/>
</dbReference>
<evidence type="ECO:0000313" key="13">
    <source>
        <dbReference type="Proteomes" id="UP000285301"/>
    </source>
</evidence>
<dbReference type="InterPro" id="IPR003280">
    <property type="entry name" value="2pore_dom_K_chnl"/>
</dbReference>
<dbReference type="AlphaFoldDB" id="A0A3S3P0G2"/>
<dbReference type="GO" id="GO:0022841">
    <property type="term" value="F:potassium ion leak channel activity"/>
    <property type="evidence" value="ECO:0007669"/>
    <property type="project" value="TreeGrafter"/>
</dbReference>
<evidence type="ECO:0000256" key="1">
    <source>
        <dbReference type="ARBA" id="ARBA00004141"/>
    </source>
</evidence>
<feature type="transmembrane region" description="Helical" evidence="10">
    <location>
        <begin position="15"/>
        <end position="37"/>
    </location>
</feature>
<organism evidence="12 13">
    <name type="scientific">Dinothrombium tinctorium</name>
    <dbReference type="NCBI Taxonomy" id="1965070"/>
    <lineage>
        <taxon>Eukaryota</taxon>
        <taxon>Metazoa</taxon>
        <taxon>Ecdysozoa</taxon>
        <taxon>Arthropoda</taxon>
        <taxon>Chelicerata</taxon>
        <taxon>Arachnida</taxon>
        <taxon>Acari</taxon>
        <taxon>Acariformes</taxon>
        <taxon>Trombidiformes</taxon>
        <taxon>Prostigmata</taxon>
        <taxon>Anystina</taxon>
        <taxon>Parasitengona</taxon>
        <taxon>Trombidioidea</taxon>
        <taxon>Trombidiidae</taxon>
        <taxon>Dinothrombium</taxon>
    </lineage>
</organism>
<evidence type="ECO:0000256" key="3">
    <source>
        <dbReference type="ARBA" id="ARBA00022692"/>
    </source>
</evidence>
<dbReference type="OrthoDB" id="297496at2759"/>
<evidence type="ECO:0000313" key="12">
    <source>
        <dbReference type="EMBL" id="RWS09448.1"/>
    </source>
</evidence>
<keyword evidence="3 8" id="KW-0812">Transmembrane</keyword>
<evidence type="ECO:0000256" key="8">
    <source>
        <dbReference type="RuleBase" id="RU003857"/>
    </source>
</evidence>
<evidence type="ECO:0000256" key="6">
    <source>
        <dbReference type="ARBA" id="ARBA00023136"/>
    </source>
</evidence>
<evidence type="ECO:0000256" key="5">
    <source>
        <dbReference type="ARBA" id="ARBA00023065"/>
    </source>
</evidence>
<feature type="region of interest" description="Disordered" evidence="9">
    <location>
        <begin position="269"/>
        <end position="294"/>
    </location>
</feature>